<feature type="domain" description="Glycosyl transferase family 1" evidence="1">
    <location>
        <begin position="223"/>
        <end position="374"/>
    </location>
</feature>
<dbReference type="AlphaFoldDB" id="A0A9D8KJB9"/>
<dbReference type="Proteomes" id="UP000809273">
    <property type="component" value="Unassembled WGS sequence"/>
</dbReference>
<protein>
    <submittedName>
        <fullName evidence="3">Glycosyltransferase family 4 protein</fullName>
    </submittedName>
</protein>
<evidence type="ECO:0000259" key="2">
    <source>
        <dbReference type="Pfam" id="PF13439"/>
    </source>
</evidence>
<dbReference type="Gene3D" id="3.40.50.2000">
    <property type="entry name" value="Glycogen Phosphorylase B"/>
    <property type="match status" value="2"/>
</dbReference>
<dbReference type="InterPro" id="IPR028098">
    <property type="entry name" value="Glyco_trans_4-like_N"/>
</dbReference>
<dbReference type="Pfam" id="PF13439">
    <property type="entry name" value="Glyco_transf_4"/>
    <property type="match status" value="1"/>
</dbReference>
<name>A0A9D8KJB9_9DELT</name>
<dbReference type="GO" id="GO:0016757">
    <property type="term" value="F:glycosyltransferase activity"/>
    <property type="evidence" value="ECO:0007669"/>
    <property type="project" value="InterPro"/>
</dbReference>
<accession>A0A9D8KJB9</accession>
<evidence type="ECO:0000313" key="4">
    <source>
        <dbReference type="Proteomes" id="UP000809273"/>
    </source>
</evidence>
<proteinExistence type="predicted"/>
<dbReference type="SUPFAM" id="SSF53756">
    <property type="entry name" value="UDP-Glycosyltransferase/glycogen phosphorylase"/>
    <property type="match status" value="1"/>
</dbReference>
<reference evidence="3" key="1">
    <citation type="journal article" date="2021" name="Environ. Microbiol.">
        <title>Genomic characterization of three novel Desulfobacterota classes expand the metabolic and phylogenetic diversity of the phylum.</title>
        <authorList>
            <person name="Murphy C.L."/>
            <person name="Biggerstaff J."/>
            <person name="Eichhorn A."/>
            <person name="Ewing E."/>
            <person name="Shahan R."/>
            <person name="Soriano D."/>
            <person name="Stewart S."/>
            <person name="VanMol K."/>
            <person name="Walker R."/>
            <person name="Walters P."/>
            <person name="Elshahed M.S."/>
            <person name="Youssef N.H."/>
        </authorList>
    </citation>
    <scope>NUCLEOTIDE SEQUENCE</scope>
    <source>
        <strain evidence="3">Zod_Metabat.24</strain>
    </source>
</reference>
<comment type="caution">
    <text evidence="3">The sequence shown here is derived from an EMBL/GenBank/DDBJ whole genome shotgun (WGS) entry which is preliminary data.</text>
</comment>
<dbReference type="InterPro" id="IPR001296">
    <property type="entry name" value="Glyco_trans_1"/>
</dbReference>
<gene>
    <name evidence="3" type="ORF">JW984_14815</name>
</gene>
<dbReference type="EMBL" id="JAFGIX010000080">
    <property type="protein sequence ID" value="MBN1574466.1"/>
    <property type="molecule type" value="Genomic_DNA"/>
</dbReference>
<evidence type="ECO:0000259" key="1">
    <source>
        <dbReference type="Pfam" id="PF00534"/>
    </source>
</evidence>
<dbReference type="PANTHER" id="PTHR12526:SF630">
    <property type="entry name" value="GLYCOSYLTRANSFERASE"/>
    <property type="match status" value="1"/>
</dbReference>
<dbReference type="Pfam" id="PF00534">
    <property type="entry name" value="Glycos_transf_1"/>
    <property type="match status" value="1"/>
</dbReference>
<dbReference type="CDD" id="cd03801">
    <property type="entry name" value="GT4_PimA-like"/>
    <property type="match status" value="1"/>
</dbReference>
<reference evidence="3" key="2">
    <citation type="submission" date="2021-01" db="EMBL/GenBank/DDBJ databases">
        <authorList>
            <person name="Hahn C.R."/>
            <person name="Youssef N.H."/>
            <person name="Elshahed M."/>
        </authorList>
    </citation>
    <scope>NUCLEOTIDE SEQUENCE</scope>
    <source>
        <strain evidence="3">Zod_Metabat.24</strain>
    </source>
</reference>
<feature type="domain" description="Glycosyltransferase subfamily 4-like N-terminal" evidence="2">
    <location>
        <begin position="93"/>
        <end position="202"/>
    </location>
</feature>
<organism evidence="3 4">
    <name type="scientific">Candidatus Zymogenus saltonus</name>
    <dbReference type="NCBI Taxonomy" id="2844893"/>
    <lineage>
        <taxon>Bacteria</taxon>
        <taxon>Deltaproteobacteria</taxon>
        <taxon>Candidatus Zymogenia</taxon>
        <taxon>Candidatus Zymogeniales</taxon>
        <taxon>Candidatus Zymogenaceae</taxon>
        <taxon>Candidatus Zymogenus</taxon>
    </lineage>
</organism>
<sequence length="402" mass="45618">MENNKKNILIVESGAGAGGTFRILYQHLKIINQTRFIPVVVFLNENMYIELVKELGFPVHLLNDLLYTQTVPSLVRRILNKILVLSEKNAPSFYLFFARIIHRRLVRSLKKIVRENSIDLIHLNDQVNRDLFGLFLAEETDIACVCSLQSIQSGGFDGYRAEYANRVVNLFFANTDYTRNHWLRKGINKEQTRVVYNATEIEKPITPLNLYSAFGIDKKVKFSIGTAGRLVDWKSQDLLIKAFALLAKARKDAVLLIVGDGPMRKYLEDLVGSLGIDREVVFTGFSTKAREIISALDIFVLPSLNEPFGIVIVEAMFMGTPVVATNSGGVPEIVKHEHNGLLVEYGDEEGLAEAMERLIVDKNLCKRIVENGYRTVEEKFTIERYAREVENIYEEALKSNLK</sequence>
<evidence type="ECO:0000313" key="3">
    <source>
        <dbReference type="EMBL" id="MBN1574466.1"/>
    </source>
</evidence>
<dbReference type="PANTHER" id="PTHR12526">
    <property type="entry name" value="GLYCOSYLTRANSFERASE"/>
    <property type="match status" value="1"/>
</dbReference>